<dbReference type="CDD" id="cd00427">
    <property type="entry name" value="Ribosomal_L29_HIP"/>
    <property type="match status" value="1"/>
</dbReference>
<reference evidence="6" key="1">
    <citation type="submission" date="2023-02" db="EMBL/GenBank/DDBJ databases">
        <title>Polaribacter ponticola sp. nov., isolated from seawater.</title>
        <authorList>
            <person name="Baek J.H."/>
            <person name="Kim J.M."/>
            <person name="Choi D.G."/>
            <person name="Jeon C.O."/>
        </authorList>
    </citation>
    <scope>NUCLEOTIDE SEQUENCE</scope>
    <source>
        <strain evidence="6">MSW5</strain>
    </source>
</reference>
<evidence type="ECO:0000313" key="7">
    <source>
        <dbReference type="Proteomes" id="UP001151478"/>
    </source>
</evidence>
<organism evidence="6 7">
    <name type="scientific">Polaribacter ponticola</name>
    <dbReference type="NCBI Taxonomy" id="2978475"/>
    <lineage>
        <taxon>Bacteria</taxon>
        <taxon>Pseudomonadati</taxon>
        <taxon>Bacteroidota</taxon>
        <taxon>Flavobacteriia</taxon>
        <taxon>Flavobacteriales</taxon>
        <taxon>Flavobacteriaceae</taxon>
    </lineage>
</organism>
<gene>
    <name evidence="5 6" type="primary">rpmC</name>
    <name evidence="6" type="ORF">N5A56_010045</name>
</gene>
<dbReference type="RefSeq" id="WP_265725337.1">
    <property type="nucleotide sequence ID" value="NZ_JAOSLC020000003.1"/>
</dbReference>
<comment type="similarity">
    <text evidence="1 5">Belongs to the universal ribosomal protein uL29 family.</text>
</comment>
<evidence type="ECO:0000256" key="1">
    <source>
        <dbReference type="ARBA" id="ARBA00009254"/>
    </source>
</evidence>
<dbReference type="SUPFAM" id="SSF46561">
    <property type="entry name" value="Ribosomal protein L29 (L29p)"/>
    <property type="match status" value="1"/>
</dbReference>
<dbReference type="InterPro" id="IPR001854">
    <property type="entry name" value="Ribosomal_uL29"/>
</dbReference>
<keyword evidence="2 5" id="KW-0689">Ribosomal protein</keyword>
<dbReference type="EMBL" id="JAOSLC020000003">
    <property type="protein sequence ID" value="MDD7914733.1"/>
    <property type="molecule type" value="Genomic_DNA"/>
</dbReference>
<comment type="caution">
    <text evidence="6">The sequence shown here is derived from an EMBL/GenBank/DDBJ whole genome shotgun (WGS) entry which is preliminary data.</text>
</comment>
<keyword evidence="3 5" id="KW-0687">Ribonucleoprotein</keyword>
<dbReference type="Gene3D" id="1.10.287.310">
    <property type="match status" value="1"/>
</dbReference>
<evidence type="ECO:0000256" key="5">
    <source>
        <dbReference type="HAMAP-Rule" id="MF_00374"/>
    </source>
</evidence>
<sequence>MKQSEIKELSIADLNEKLGALQKNYTDLKMSHAITPMENPLQLRSLRRTVARIATELTKENYNNSIVSFKDGKKKS</sequence>
<dbReference type="PROSITE" id="PS00579">
    <property type="entry name" value="RIBOSOMAL_L29"/>
    <property type="match status" value="1"/>
</dbReference>
<keyword evidence="7" id="KW-1185">Reference proteome</keyword>
<evidence type="ECO:0000256" key="2">
    <source>
        <dbReference type="ARBA" id="ARBA00022980"/>
    </source>
</evidence>
<protein>
    <recommendedName>
        <fullName evidence="4 5">Large ribosomal subunit protein uL29</fullName>
    </recommendedName>
</protein>
<dbReference type="InterPro" id="IPR036049">
    <property type="entry name" value="Ribosomal_uL29_sf"/>
</dbReference>
<evidence type="ECO:0000256" key="4">
    <source>
        <dbReference type="ARBA" id="ARBA00035204"/>
    </source>
</evidence>
<dbReference type="NCBIfam" id="TIGR00012">
    <property type="entry name" value="L29"/>
    <property type="match status" value="1"/>
</dbReference>
<dbReference type="Proteomes" id="UP001151478">
    <property type="component" value="Unassembled WGS sequence"/>
</dbReference>
<dbReference type="Pfam" id="PF00831">
    <property type="entry name" value="Ribosomal_L29"/>
    <property type="match status" value="1"/>
</dbReference>
<name>A0ABT5S9H1_9FLAO</name>
<accession>A0ABT5S9H1</accession>
<dbReference type="HAMAP" id="MF_00374">
    <property type="entry name" value="Ribosomal_uL29"/>
    <property type="match status" value="1"/>
</dbReference>
<proteinExistence type="inferred from homology"/>
<dbReference type="GO" id="GO:0005840">
    <property type="term" value="C:ribosome"/>
    <property type="evidence" value="ECO:0007669"/>
    <property type="project" value="UniProtKB-KW"/>
</dbReference>
<dbReference type="InterPro" id="IPR018254">
    <property type="entry name" value="Ribosomal_uL29_CS"/>
</dbReference>
<evidence type="ECO:0000313" key="6">
    <source>
        <dbReference type="EMBL" id="MDD7914733.1"/>
    </source>
</evidence>
<evidence type="ECO:0000256" key="3">
    <source>
        <dbReference type="ARBA" id="ARBA00023274"/>
    </source>
</evidence>